<comment type="caution">
    <text evidence="2">The sequence shown here is derived from an EMBL/GenBank/DDBJ whole genome shotgun (WGS) entry which is preliminary data.</text>
</comment>
<organism evidence="2 3">
    <name type="scientific">Aristolochia fimbriata</name>
    <name type="common">White veined hardy Dutchman's pipe vine</name>
    <dbReference type="NCBI Taxonomy" id="158543"/>
    <lineage>
        <taxon>Eukaryota</taxon>
        <taxon>Viridiplantae</taxon>
        <taxon>Streptophyta</taxon>
        <taxon>Embryophyta</taxon>
        <taxon>Tracheophyta</taxon>
        <taxon>Spermatophyta</taxon>
        <taxon>Magnoliopsida</taxon>
        <taxon>Magnoliidae</taxon>
        <taxon>Piperales</taxon>
        <taxon>Aristolochiaceae</taxon>
        <taxon>Aristolochia</taxon>
    </lineage>
</organism>
<dbReference type="AlphaFoldDB" id="A0AAV7DWQ9"/>
<dbReference type="InterPro" id="IPR006527">
    <property type="entry name" value="F-box-assoc_dom_typ1"/>
</dbReference>
<dbReference type="Pfam" id="PF07734">
    <property type="entry name" value="FBA_1"/>
    <property type="match status" value="1"/>
</dbReference>
<name>A0AAV7DWQ9_ARIFI</name>
<evidence type="ECO:0000313" key="2">
    <source>
        <dbReference type="EMBL" id="KAG9440959.1"/>
    </source>
</evidence>
<reference evidence="2 3" key="1">
    <citation type="submission" date="2021-07" db="EMBL/GenBank/DDBJ databases">
        <title>The Aristolochia fimbriata genome: insights into angiosperm evolution, floral development and chemical biosynthesis.</title>
        <authorList>
            <person name="Jiao Y."/>
        </authorList>
    </citation>
    <scope>NUCLEOTIDE SEQUENCE [LARGE SCALE GENOMIC DNA]</scope>
    <source>
        <strain evidence="2">IBCAS-2021</strain>
        <tissue evidence="2">Leaf</tissue>
    </source>
</reference>
<dbReference type="SUPFAM" id="SSF81383">
    <property type="entry name" value="F-box domain"/>
    <property type="match status" value="1"/>
</dbReference>
<dbReference type="PANTHER" id="PTHR35546">
    <property type="entry name" value="F-BOX PROTEIN INTERACTION DOMAIN PROTEIN-RELATED"/>
    <property type="match status" value="1"/>
</dbReference>
<dbReference type="PANTHER" id="PTHR35546:SF100">
    <property type="entry name" value="F-BOX DOMAIN-CONTAINING PROTEIN"/>
    <property type="match status" value="1"/>
</dbReference>
<dbReference type="InterPro" id="IPR036047">
    <property type="entry name" value="F-box-like_dom_sf"/>
</dbReference>
<feature type="domain" description="F-box associated beta-propeller type 1" evidence="1">
    <location>
        <begin position="117"/>
        <end position="249"/>
    </location>
</feature>
<dbReference type="EMBL" id="JAINDJ010000008">
    <property type="protein sequence ID" value="KAG9440959.1"/>
    <property type="molecule type" value="Genomic_DNA"/>
</dbReference>
<accession>A0AAV7DWQ9</accession>
<protein>
    <recommendedName>
        <fullName evidence="1">F-box associated beta-propeller type 1 domain-containing protein</fullName>
    </recommendedName>
</protein>
<evidence type="ECO:0000313" key="3">
    <source>
        <dbReference type="Proteomes" id="UP000825729"/>
    </source>
</evidence>
<dbReference type="InterPro" id="IPR055290">
    <property type="entry name" value="At3g26010-like"/>
</dbReference>
<keyword evidence="3" id="KW-1185">Reference proteome</keyword>
<evidence type="ECO:0000259" key="1">
    <source>
        <dbReference type="Pfam" id="PF07734"/>
    </source>
</evidence>
<proteinExistence type="predicted"/>
<sequence length="371" mass="41457">MDYERRKQKLIEDRKKKSAVVDLPSIFREHGLPYLPAKSLHRFKSVCSIWKFWIGNPFFSHRQSYSFRALSGVFYQNLSSLADSPRFLSLDPSAYGVPDPSLGFLPEPVRLKQSSSGMVCCWSPQSNTLYVCNPVSRQWRAIPKSPREHGRDPDVVLKLEPGSFNFDAEFEIICTFASSEGEREFDIFSSKSNSWKLSRELMMQDYAWKSVRGTGGTTTVGVYANKVAYWRMHEGCYLLAFDFVKERASLVRNPEASGRLGELGGELCHAVCHSGKLALRLLSSPSSGWSKPAEVSLHNVAPGLPRNEGQVLAIQGEDVVVYVDGRILKYNTISGSFTIQELPGAVDEAGNLLLNATVHLPYINTLVPLLN</sequence>
<gene>
    <name evidence="2" type="ORF">H6P81_021124</name>
</gene>
<dbReference type="Proteomes" id="UP000825729">
    <property type="component" value="Unassembled WGS sequence"/>
</dbReference>